<reference evidence="2 3" key="1">
    <citation type="submission" date="2018-02" db="EMBL/GenBank/DDBJ databases">
        <authorList>
            <person name="Cohen D.B."/>
            <person name="Kent A.D."/>
        </authorList>
    </citation>
    <scope>NUCLEOTIDE SEQUENCE [LARGE SCALE GENOMIC DNA]</scope>
    <source>
        <strain evidence="2">1</strain>
    </source>
</reference>
<gene>
    <name evidence="2" type="ORF">MPLG2_1597</name>
</gene>
<dbReference type="AlphaFoldDB" id="A0A2N9JFV0"/>
<proteinExistence type="predicted"/>
<dbReference type="EMBL" id="LT985188">
    <property type="protein sequence ID" value="SPD86633.1"/>
    <property type="molecule type" value="Genomic_DNA"/>
</dbReference>
<evidence type="ECO:0000313" key="2">
    <source>
        <dbReference type="EMBL" id="SPD86633.1"/>
    </source>
</evidence>
<name>A0A2N9JFV0_9ACTN</name>
<sequence length="98" mass="10191">MPVPPELCSRAALVNKVQCSNREAAMRGSLSVPVIVDAAFVVLENAGVERRDSPGGGRPVGRPAECSVPPPARHGHATRPDGDRHAARPGAATGHWLA</sequence>
<dbReference type="KEGG" id="mgg:MPLG2_1597"/>
<evidence type="ECO:0000313" key="3">
    <source>
        <dbReference type="Proteomes" id="UP000238164"/>
    </source>
</evidence>
<evidence type="ECO:0000256" key="1">
    <source>
        <dbReference type="SAM" id="MobiDB-lite"/>
    </source>
</evidence>
<accession>A0A2N9JFV0</accession>
<keyword evidence="3" id="KW-1185">Reference proteome</keyword>
<dbReference type="Proteomes" id="UP000238164">
    <property type="component" value="Chromosome 1"/>
</dbReference>
<protein>
    <submittedName>
        <fullName evidence="2">Uncharacterized protein</fullName>
    </submittedName>
</protein>
<feature type="region of interest" description="Disordered" evidence="1">
    <location>
        <begin position="48"/>
        <end position="98"/>
    </location>
</feature>
<organism evidence="2 3">
    <name type="scientific">Micropruina glycogenica</name>
    <dbReference type="NCBI Taxonomy" id="75385"/>
    <lineage>
        <taxon>Bacteria</taxon>
        <taxon>Bacillati</taxon>
        <taxon>Actinomycetota</taxon>
        <taxon>Actinomycetes</taxon>
        <taxon>Propionibacteriales</taxon>
        <taxon>Nocardioidaceae</taxon>
        <taxon>Micropruina</taxon>
    </lineage>
</organism>